<proteinExistence type="predicted"/>
<accession>A0A7E4UVA7</accession>
<name>A0A7E4UVA7_PANRE</name>
<evidence type="ECO:0000313" key="3">
    <source>
        <dbReference type="WBParaSite" id="Pan_g13022.t1"/>
    </source>
</evidence>
<feature type="signal peptide" evidence="1">
    <location>
        <begin position="1"/>
        <end position="17"/>
    </location>
</feature>
<keyword evidence="1" id="KW-0732">Signal</keyword>
<reference evidence="3" key="2">
    <citation type="submission" date="2020-10" db="UniProtKB">
        <authorList>
            <consortium name="WormBaseParasite"/>
        </authorList>
    </citation>
    <scope>IDENTIFICATION</scope>
</reference>
<protein>
    <submittedName>
        <fullName evidence="3">Saposin B-type domain-containing protein</fullName>
    </submittedName>
</protein>
<dbReference type="Proteomes" id="UP000492821">
    <property type="component" value="Unassembled WGS sequence"/>
</dbReference>
<evidence type="ECO:0000313" key="2">
    <source>
        <dbReference type="Proteomes" id="UP000492821"/>
    </source>
</evidence>
<dbReference type="AlphaFoldDB" id="A0A7E4UVA7"/>
<reference evidence="2" key="1">
    <citation type="journal article" date="2013" name="Genetics">
        <title>The draft genome and transcriptome of Panagrellus redivivus are shaped by the harsh demands of a free-living lifestyle.</title>
        <authorList>
            <person name="Srinivasan J."/>
            <person name="Dillman A.R."/>
            <person name="Macchietto M.G."/>
            <person name="Heikkinen L."/>
            <person name="Lakso M."/>
            <person name="Fracchia K.M."/>
            <person name="Antoshechkin I."/>
            <person name="Mortazavi A."/>
            <person name="Wong G."/>
            <person name="Sternberg P.W."/>
        </authorList>
    </citation>
    <scope>NUCLEOTIDE SEQUENCE [LARGE SCALE GENOMIC DNA]</scope>
    <source>
        <strain evidence="2">MT8872</strain>
    </source>
</reference>
<keyword evidence="2" id="KW-1185">Reference proteome</keyword>
<evidence type="ECO:0000256" key="1">
    <source>
        <dbReference type="SAM" id="SignalP"/>
    </source>
</evidence>
<sequence>MKVIFITVFVLACFVSAFDMPFERNECQYCRQKVDYIRGFLPQFVEKPCNKYVYWCHDDDDEKEYAASITQSLIARLLRKADTATPPIHIDCLLFYNPSVTTVL</sequence>
<dbReference type="WBParaSite" id="Pan_g13022.t1">
    <property type="protein sequence ID" value="Pan_g13022.t1"/>
    <property type="gene ID" value="Pan_g13022"/>
</dbReference>
<organism evidence="2 3">
    <name type="scientific">Panagrellus redivivus</name>
    <name type="common">Microworm</name>
    <dbReference type="NCBI Taxonomy" id="6233"/>
    <lineage>
        <taxon>Eukaryota</taxon>
        <taxon>Metazoa</taxon>
        <taxon>Ecdysozoa</taxon>
        <taxon>Nematoda</taxon>
        <taxon>Chromadorea</taxon>
        <taxon>Rhabditida</taxon>
        <taxon>Tylenchina</taxon>
        <taxon>Panagrolaimomorpha</taxon>
        <taxon>Panagrolaimoidea</taxon>
        <taxon>Panagrolaimidae</taxon>
        <taxon>Panagrellus</taxon>
    </lineage>
</organism>
<feature type="chain" id="PRO_5028857502" evidence="1">
    <location>
        <begin position="18"/>
        <end position="104"/>
    </location>
</feature>